<sequence length="506" mass="58394">MEMNEERNGELPMDFDHDHIEHCNTETEEEVDNLIRDIFGEDDEHADIVEDDVEIDELPNAESDIDPNIWSNIQNDSEEYQHLKERKFVVGEKAILDLLKRSSCKECKEPVDPSSITEGEKIASGIKFKFVCKNGHEGKWISTPFYGAQSVVNMMLQLMVLLSGMSWEKFAMGASFINLIIGSGRHFYVMQHQYRYSTAIKSYFLSHIDKARQSLGGIPLSIAVDVRYDSPGICSYTSHFSFSANKSTAVFMDSKTHTILHLEIGDSREVDRHSPRMEKILVEKGLKYLVHHSPLVIWEVISDASRTITALMKTDPFKHLKHSLDVWHKSKKLASSLAELARKSAFKVLLYWIKPIVNHFWWCCNTCNGKVDRLLKRWVGILHHVNNNHVWPGGRCFHPETANMVENHWLERDSAAFKELTKIVTNKEWCGSMEYYVNCQQTWAIENFFSHTLLHYCPKRNSYSYDSYCIRNMLAVLDHNHHKDREAATTMDGIVSAQCQLGFQKN</sequence>
<protein>
    <submittedName>
        <fullName evidence="1">Uncharacterized protein</fullName>
    </submittedName>
</protein>
<evidence type="ECO:0000313" key="1">
    <source>
        <dbReference type="EnsemblMetazoa" id="G11175.1:cds"/>
    </source>
</evidence>
<accession>A0A8W8HUY2</accession>
<proteinExistence type="predicted"/>
<dbReference type="Proteomes" id="UP000005408">
    <property type="component" value="Unassembled WGS sequence"/>
</dbReference>
<dbReference type="EnsemblMetazoa" id="G11175.1">
    <property type="protein sequence ID" value="G11175.1:cds"/>
    <property type="gene ID" value="G11175"/>
</dbReference>
<name>A0A8W8HUY2_MAGGI</name>
<keyword evidence="2" id="KW-1185">Reference proteome</keyword>
<organism evidence="1 2">
    <name type="scientific">Magallana gigas</name>
    <name type="common">Pacific oyster</name>
    <name type="synonym">Crassostrea gigas</name>
    <dbReference type="NCBI Taxonomy" id="29159"/>
    <lineage>
        <taxon>Eukaryota</taxon>
        <taxon>Metazoa</taxon>
        <taxon>Spiralia</taxon>
        <taxon>Lophotrochozoa</taxon>
        <taxon>Mollusca</taxon>
        <taxon>Bivalvia</taxon>
        <taxon>Autobranchia</taxon>
        <taxon>Pteriomorphia</taxon>
        <taxon>Ostreida</taxon>
        <taxon>Ostreoidea</taxon>
        <taxon>Ostreidae</taxon>
        <taxon>Magallana</taxon>
    </lineage>
</organism>
<reference evidence="1" key="1">
    <citation type="submission" date="2022-08" db="UniProtKB">
        <authorList>
            <consortium name="EnsemblMetazoa"/>
        </authorList>
    </citation>
    <scope>IDENTIFICATION</scope>
    <source>
        <strain evidence="1">05x7-T-G4-1.051#20</strain>
    </source>
</reference>
<dbReference type="AlphaFoldDB" id="A0A8W8HUY2"/>
<dbReference type="PANTHER" id="PTHR31751:SF7">
    <property type="entry name" value="THAP-TYPE DOMAIN-CONTAINING PROTEIN"/>
    <property type="match status" value="1"/>
</dbReference>
<dbReference type="PANTHER" id="PTHR31751">
    <property type="entry name" value="SI:CH211-108C17.2-RELATED-RELATED"/>
    <property type="match status" value="1"/>
</dbReference>
<evidence type="ECO:0000313" key="2">
    <source>
        <dbReference type="Proteomes" id="UP000005408"/>
    </source>
</evidence>